<comment type="caution">
    <text evidence="1">The sequence shown here is derived from an EMBL/GenBank/DDBJ whole genome shotgun (WGS) entry which is preliminary data.</text>
</comment>
<sequence length="51" mass="5581">MKTREQKGRELGQGDMLVQLVRKGLLSVADAASEAGLSSEVFEQQMKSQKS</sequence>
<name>A0ABR7N3Y1_9FIRM</name>
<dbReference type="EMBL" id="JACRSX010000019">
    <property type="protein sequence ID" value="MBC8563324.1"/>
    <property type="molecule type" value="Genomic_DNA"/>
</dbReference>
<evidence type="ECO:0000313" key="2">
    <source>
        <dbReference type="Proteomes" id="UP000606193"/>
    </source>
</evidence>
<organism evidence="1 2">
    <name type="scientific">Jutongia huaianensis</name>
    <dbReference type="NCBI Taxonomy" id="2763668"/>
    <lineage>
        <taxon>Bacteria</taxon>
        <taxon>Bacillati</taxon>
        <taxon>Bacillota</taxon>
        <taxon>Clostridia</taxon>
        <taxon>Lachnospirales</taxon>
        <taxon>Lachnospiraceae</taxon>
        <taxon>Jutongia</taxon>
    </lineage>
</organism>
<evidence type="ECO:0000313" key="1">
    <source>
        <dbReference type="EMBL" id="MBC8563324.1"/>
    </source>
</evidence>
<keyword evidence="2" id="KW-1185">Reference proteome</keyword>
<gene>
    <name evidence="1" type="ORF">H8704_11925</name>
</gene>
<dbReference type="Proteomes" id="UP000606193">
    <property type="component" value="Unassembled WGS sequence"/>
</dbReference>
<dbReference type="RefSeq" id="WP_249298407.1">
    <property type="nucleotide sequence ID" value="NZ_JACRSX010000019.1"/>
</dbReference>
<proteinExistence type="predicted"/>
<reference evidence="1 2" key="1">
    <citation type="submission" date="2020-08" db="EMBL/GenBank/DDBJ databases">
        <title>Genome public.</title>
        <authorList>
            <person name="Liu C."/>
            <person name="Sun Q."/>
        </authorList>
    </citation>
    <scope>NUCLEOTIDE SEQUENCE [LARGE SCALE GENOMIC DNA]</scope>
    <source>
        <strain evidence="1 2">NSJ-37</strain>
    </source>
</reference>
<protein>
    <submittedName>
        <fullName evidence="1">Uncharacterized protein</fullName>
    </submittedName>
</protein>
<accession>A0ABR7N3Y1</accession>